<evidence type="ECO:0000313" key="4">
    <source>
        <dbReference type="EMBL" id="RAO79473.1"/>
    </source>
</evidence>
<dbReference type="PROSITE" id="PS00195">
    <property type="entry name" value="GLUTAREDOXIN_1"/>
    <property type="match status" value="1"/>
</dbReference>
<accession>A0A328PDP4</accession>
<dbReference type="GO" id="GO:0015035">
    <property type="term" value="F:protein-disulfide reductase activity"/>
    <property type="evidence" value="ECO:0007669"/>
    <property type="project" value="InterPro"/>
</dbReference>
<dbReference type="EMBL" id="QLOE01000003">
    <property type="protein sequence ID" value="RAO79473.1"/>
    <property type="molecule type" value="Genomic_DNA"/>
</dbReference>
<keyword evidence="2" id="KW-0813">Transport</keyword>
<keyword evidence="2" id="KW-0249">Electron transport</keyword>
<reference evidence="4 5" key="1">
    <citation type="submission" date="2018-06" db="EMBL/GenBank/DDBJ databases">
        <title>Draft genome sequence of hyperthermophilic methanogen Methanothermobacter tenebrarum sp. MCM-B 1447.</title>
        <authorList>
            <person name="Pore S.D."/>
            <person name="Dagar S."/>
            <person name="Dhakephalkar P.K."/>
        </authorList>
    </citation>
    <scope>NUCLEOTIDE SEQUENCE [LARGE SCALE GENOMIC DNA]</scope>
    <source>
        <strain evidence="4 5">MCM B 1447</strain>
    </source>
</reference>
<evidence type="ECO:0000313" key="5">
    <source>
        <dbReference type="Proteomes" id="UP000249782"/>
    </source>
</evidence>
<sequence length="89" mass="9883">MVVKIEVFTSPTCPYCPMALEVVEEAKKEFGDAIEVEQIDVMVDREKAIEYGLMAVPAIAMNGILKFIGAPSKEELIEAIKEELEESSF</sequence>
<dbReference type="InterPro" id="IPR004502">
    <property type="entry name" value="Thio_glut"/>
</dbReference>
<dbReference type="GO" id="GO:0045454">
    <property type="term" value="P:cell redox homeostasis"/>
    <property type="evidence" value="ECO:0007669"/>
    <property type="project" value="InterPro"/>
</dbReference>
<comment type="similarity">
    <text evidence="1">Belongs to the glutaredoxin family.</text>
</comment>
<evidence type="ECO:0000259" key="3">
    <source>
        <dbReference type="PROSITE" id="PS51352"/>
    </source>
</evidence>
<dbReference type="InterPro" id="IPR011767">
    <property type="entry name" value="GLR_AS"/>
</dbReference>
<dbReference type="AlphaFoldDB" id="A0A328PDP4"/>
<keyword evidence="5" id="KW-1185">Reference proteome</keyword>
<dbReference type="PROSITE" id="PS51352">
    <property type="entry name" value="THIOREDOXIN_2"/>
    <property type="match status" value="1"/>
</dbReference>
<name>A0A328PDP4_9EURY</name>
<dbReference type="Gene3D" id="3.40.30.10">
    <property type="entry name" value="Glutaredoxin"/>
    <property type="match status" value="1"/>
</dbReference>
<dbReference type="InterPro" id="IPR012336">
    <property type="entry name" value="Thioredoxin-like_fold"/>
</dbReference>
<dbReference type="Pfam" id="PF13192">
    <property type="entry name" value="Thioredoxin_3"/>
    <property type="match status" value="1"/>
</dbReference>
<dbReference type="NCBIfam" id="TIGR00411">
    <property type="entry name" value="redox_disulf_1"/>
    <property type="match status" value="1"/>
</dbReference>
<evidence type="ECO:0000256" key="1">
    <source>
        <dbReference type="ARBA" id="ARBA00007787"/>
    </source>
</evidence>
<dbReference type="RefSeq" id="WP_112093762.1">
    <property type="nucleotide sequence ID" value="NZ_QLOE01000003.1"/>
</dbReference>
<dbReference type="Proteomes" id="UP000249782">
    <property type="component" value="Unassembled WGS sequence"/>
</dbReference>
<dbReference type="PANTHER" id="PTHR37170">
    <property type="entry name" value="GLUTAREDOXIN-RELATED"/>
    <property type="match status" value="1"/>
</dbReference>
<dbReference type="InterPro" id="IPR013766">
    <property type="entry name" value="Thioredoxin_domain"/>
</dbReference>
<comment type="caution">
    <text evidence="4">The sequence shown here is derived from an EMBL/GenBank/DDBJ whole genome shotgun (WGS) entry which is preliminary data.</text>
</comment>
<dbReference type="PANTHER" id="PTHR37170:SF1">
    <property type="entry name" value="GLUTAREDOXIN-LIKE PROTEIN"/>
    <property type="match status" value="1"/>
</dbReference>
<dbReference type="PROSITE" id="PS51354">
    <property type="entry name" value="GLUTAREDOXIN_2"/>
    <property type="match status" value="1"/>
</dbReference>
<protein>
    <submittedName>
        <fullName evidence="4">Thioredoxin</fullName>
    </submittedName>
</protein>
<dbReference type="GO" id="GO:0009055">
    <property type="term" value="F:electron transfer activity"/>
    <property type="evidence" value="ECO:0007669"/>
    <property type="project" value="InterPro"/>
</dbReference>
<dbReference type="InterPro" id="IPR036249">
    <property type="entry name" value="Thioredoxin-like_sf"/>
</dbReference>
<evidence type="ECO:0000256" key="2">
    <source>
        <dbReference type="ARBA" id="ARBA00022982"/>
    </source>
</evidence>
<gene>
    <name evidence="4" type="ORF">DPC56_03835</name>
</gene>
<organism evidence="4 5">
    <name type="scientific">Methanothermobacter tenebrarum</name>
    <dbReference type="NCBI Taxonomy" id="680118"/>
    <lineage>
        <taxon>Archaea</taxon>
        <taxon>Methanobacteriati</taxon>
        <taxon>Methanobacteriota</taxon>
        <taxon>Methanomada group</taxon>
        <taxon>Methanobacteria</taxon>
        <taxon>Methanobacteriales</taxon>
        <taxon>Methanobacteriaceae</taxon>
        <taxon>Methanothermobacter</taxon>
    </lineage>
</organism>
<feature type="domain" description="Thioredoxin" evidence="3">
    <location>
        <begin position="1"/>
        <end position="85"/>
    </location>
</feature>
<proteinExistence type="inferred from homology"/>
<dbReference type="SUPFAM" id="SSF52833">
    <property type="entry name" value="Thioredoxin-like"/>
    <property type="match status" value="1"/>
</dbReference>
<dbReference type="OrthoDB" id="35385at2157"/>